<evidence type="ECO:0000313" key="4">
    <source>
        <dbReference type="Proteomes" id="UP000189703"/>
    </source>
</evidence>
<dbReference type="PROSITE" id="PS50888">
    <property type="entry name" value="BHLH"/>
    <property type="match status" value="1"/>
</dbReference>
<dbReference type="SUPFAM" id="SSF47459">
    <property type="entry name" value="HLH, helix-loop-helix DNA-binding domain"/>
    <property type="match status" value="1"/>
</dbReference>
<evidence type="ECO:0000256" key="1">
    <source>
        <dbReference type="ARBA" id="ARBA00023015"/>
    </source>
</evidence>
<proteinExistence type="predicted"/>
<dbReference type="GO" id="GO:0006355">
    <property type="term" value="P:regulation of DNA-templated transcription"/>
    <property type="evidence" value="ECO:0000318"/>
    <property type="project" value="GO_Central"/>
</dbReference>
<gene>
    <name evidence="5" type="primary">LOC104612855</name>
</gene>
<dbReference type="GO" id="GO:0048658">
    <property type="term" value="P:anther wall tapetum development"/>
    <property type="evidence" value="ECO:0000318"/>
    <property type="project" value="GO_Central"/>
</dbReference>
<dbReference type="CDD" id="cd18918">
    <property type="entry name" value="bHLH_AtMYC1_like"/>
    <property type="match status" value="1"/>
</dbReference>
<dbReference type="Gene3D" id="4.10.280.10">
    <property type="entry name" value="Helix-loop-helix DNA-binding domain"/>
    <property type="match status" value="1"/>
</dbReference>
<dbReference type="KEGG" id="nnu:104612855"/>
<evidence type="ECO:0000256" key="3">
    <source>
        <dbReference type="ARBA" id="ARBA00023242"/>
    </source>
</evidence>
<dbReference type="OMA" id="MAYANHT"/>
<accession>A0A1U8BFE1</accession>
<dbReference type="FunFam" id="4.10.280.10:FF:000109">
    <property type="entry name" value="Transcription factor bHLH91-like"/>
    <property type="match status" value="1"/>
</dbReference>
<dbReference type="GO" id="GO:0046983">
    <property type="term" value="F:protein dimerization activity"/>
    <property type="evidence" value="ECO:0007669"/>
    <property type="project" value="InterPro"/>
</dbReference>
<dbReference type="OrthoDB" id="1932168at2759"/>
<dbReference type="GO" id="GO:0009555">
    <property type="term" value="P:pollen development"/>
    <property type="evidence" value="ECO:0000318"/>
    <property type="project" value="GO_Central"/>
</dbReference>
<dbReference type="PANTHER" id="PTHR46834">
    <property type="entry name" value="TRANSCRIPTION FACTOR BHLH91"/>
    <property type="match status" value="1"/>
</dbReference>
<dbReference type="RefSeq" id="XP_010278769.1">
    <property type="nucleotide sequence ID" value="XM_010280467.1"/>
</dbReference>
<reference evidence="5" key="1">
    <citation type="submission" date="2025-08" db="UniProtKB">
        <authorList>
            <consortium name="RefSeq"/>
        </authorList>
    </citation>
    <scope>IDENTIFICATION</scope>
</reference>
<evidence type="ECO:0000256" key="2">
    <source>
        <dbReference type="ARBA" id="ARBA00023163"/>
    </source>
</evidence>
<keyword evidence="3" id="KW-0539">Nucleus</keyword>
<dbReference type="InterPro" id="IPR036638">
    <property type="entry name" value="HLH_DNA-bd_sf"/>
</dbReference>
<sequence length="518" mass="58187">MYEETQYYDPHDPQEMPGTESVDIPSQTVTNCSGLTPLISSLQASLRLSSSSTSEDMPDHHNPSGDTSASPVAASIGIDLQQQLGFELEHELNNQLIQDLLHDPTPEPFKQPNWDAEEQEMQDLSYQNEQPLLQQYHQIHDQEVQYQQQQQQIDLQHNVHCFNPPFGHPPYTTTPDLLNLLQLPSCTVSSLLPNSSSISFTNSSKKRPNYQNSLDIFGELPVADNTAVTTGFYDHPPFHLNLPPQPPVFRELFHSLPQNYSFPGSRNDSFFGGLGEREVAGGVYQDGDGRQFENPVLDFRREMSCLGNGGEAKGANHFATERQRREQLNEKFKALRLLVPNPTKADRASIVGDAIDYIKELLRTVDELKVLVDKKRSGRRGNKKLKTENEGAGDMESSSVKPLGTVTDKEQSFNGSLRSSWLQRKSKDTEVDVRIIDDEVTIKLIQRKRMNCLLFVSKTLDELQLDLLHVAGGNIGDYYSFLFNTKIYEGSSVYASAIAKKLIEVVDRQYAALPPGSF</sequence>
<keyword evidence="1" id="KW-0805">Transcription regulation</keyword>
<dbReference type="InterPro" id="IPR045896">
    <property type="entry name" value="MYC1-like_bHLH"/>
</dbReference>
<name>A0A1U8BFE1_NELNU</name>
<protein>
    <submittedName>
        <fullName evidence="5">Transcription factor EAT1-like</fullName>
    </submittedName>
</protein>
<dbReference type="FunCoup" id="A0A1U8BFE1">
    <property type="interactions" value="127"/>
</dbReference>
<organism evidence="4 5">
    <name type="scientific">Nelumbo nucifera</name>
    <name type="common">Sacred lotus</name>
    <dbReference type="NCBI Taxonomy" id="4432"/>
    <lineage>
        <taxon>Eukaryota</taxon>
        <taxon>Viridiplantae</taxon>
        <taxon>Streptophyta</taxon>
        <taxon>Embryophyta</taxon>
        <taxon>Tracheophyta</taxon>
        <taxon>Spermatophyta</taxon>
        <taxon>Magnoliopsida</taxon>
        <taxon>Proteales</taxon>
        <taxon>Nelumbonaceae</taxon>
        <taxon>Nelumbo</taxon>
    </lineage>
</organism>
<evidence type="ECO:0000313" key="5">
    <source>
        <dbReference type="RefSeq" id="XP_010278769.1"/>
    </source>
</evidence>
<dbReference type="PANTHER" id="PTHR46834:SF1">
    <property type="entry name" value="TRANSCRIPTION FACTOR BHLH10"/>
    <property type="match status" value="1"/>
</dbReference>
<dbReference type="InterPro" id="IPR011598">
    <property type="entry name" value="bHLH_dom"/>
</dbReference>
<dbReference type="Proteomes" id="UP000189703">
    <property type="component" value="Unplaced"/>
</dbReference>
<dbReference type="eggNOG" id="ENOG502QQIQ">
    <property type="taxonomic scope" value="Eukaryota"/>
</dbReference>
<keyword evidence="4" id="KW-1185">Reference proteome</keyword>
<dbReference type="InterPro" id="IPR045895">
    <property type="entry name" value="bHLH91-like"/>
</dbReference>
<dbReference type="AlphaFoldDB" id="A0A1U8BFE1"/>
<dbReference type="SMART" id="SM00353">
    <property type="entry name" value="HLH"/>
    <property type="match status" value="1"/>
</dbReference>
<dbReference type="Pfam" id="PF00010">
    <property type="entry name" value="HLH"/>
    <property type="match status" value="1"/>
</dbReference>
<dbReference type="GeneID" id="104612855"/>
<keyword evidence="2" id="KW-0804">Transcription</keyword>